<evidence type="ECO:0000256" key="2">
    <source>
        <dbReference type="ARBA" id="ARBA00006446"/>
    </source>
</evidence>
<dbReference type="AlphaFoldDB" id="A0A6N4QZK4"/>
<evidence type="ECO:0000256" key="10">
    <source>
        <dbReference type="PROSITE-ProRule" id="PRU01193"/>
    </source>
</evidence>
<evidence type="ECO:0000259" key="12">
    <source>
        <dbReference type="PROSITE" id="PS51371"/>
    </source>
</evidence>
<dbReference type="InterPro" id="IPR002550">
    <property type="entry name" value="CNNM"/>
</dbReference>
<keyword evidence="7 9" id="KW-0129">CBS domain</keyword>
<dbReference type="FunFam" id="3.10.580.10:FF:000002">
    <property type="entry name" value="Magnesium/cobalt efflux protein CorC"/>
    <property type="match status" value="1"/>
</dbReference>
<dbReference type="CDD" id="cd04590">
    <property type="entry name" value="CBS_pair_CorC_HlyC_assoc"/>
    <property type="match status" value="1"/>
</dbReference>
<comment type="subcellular location">
    <subcellularLocation>
        <location evidence="1">Cell membrane</location>
        <topology evidence="1">Multi-pass membrane protein</topology>
    </subcellularLocation>
</comment>
<organism evidence="14 15">
    <name type="scientific">Blastochloris viridis</name>
    <name type="common">Rhodopseudomonas viridis</name>
    <dbReference type="NCBI Taxonomy" id="1079"/>
    <lineage>
        <taxon>Bacteria</taxon>
        <taxon>Pseudomonadati</taxon>
        <taxon>Pseudomonadota</taxon>
        <taxon>Alphaproteobacteria</taxon>
        <taxon>Hyphomicrobiales</taxon>
        <taxon>Blastochloridaceae</taxon>
        <taxon>Blastochloris</taxon>
    </lineage>
</organism>
<dbReference type="SUPFAM" id="SSF54631">
    <property type="entry name" value="CBS-domain pair"/>
    <property type="match status" value="1"/>
</dbReference>
<evidence type="ECO:0000256" key="5">
    <source>
        <dbReference type="ARBA" id="ARBA00022737"/>
    </source>
</evidence>
<dbReference type="GO" id="GO:0005886">
    <property type="term" value="C:plasma membrane"/>
    <property type="evidence" value="ECO:0007669"/>
    <property type="project" value="UniProtKB-SubCell"/>
</dbReference>
<evidence type="ECO:0000259" key="13">
    <source>
        <dbReference type="PROSITE" id="PS51846"/>
    </source>
</evidence>
<dbReference type="SMART" id="SM01091">
    <property type="entry name" value="CorC_HlyC"/>
    <property type="match status" value="1"/>
</dbReference>
<feature type="domain" description="CNNM transmembrane" evidence="13">
    <location>
        <begin position="8"/>
        <end position="195"/>
    </location>
</feature>
<dbReference type="PROSITE" id="PS51846">
    <property type="entry name" value="CNNM"/>
    <property type="match status" value="1"/>
</dbReference>
<keyword evidence="4 10" id="KW-0812">Transmembrane</keyword>
<evidence type="ECO:0000256" key="11">
    <source>
        <dbReference type="SAM" id="Phobius"/>
    </source>
</evidence>
<feature type="transmembrane region" description="Helical" evidence="11">
    <location>
        <begin position="68"/>
        <end position="87"/>
    </location>
</feature>
<evidence type="ECO:0000256" key="7">
    <source>
        <dbReference type="ARBA" id="ARBA00023122"/>
    </source>
</evidence>
<accession>A0A6N4QZK4</accession>
<dbReference type="PANTHER" id="PTHR22777:SF32">
    <property type="entry name" value="UPF0053 INNER MEMBRANE PROTEIN YFJD"/>
    <property type="match status" value="1"/>
</dbReference>
<proteinExistence type="inferred from homology"/>
<feature type="transmembrane region" description="Helical" evidence="11">
    <location>
        <begin position="130"/>
        <end position="152"/>
    </location>
</feature>
<dbReference type="InterPro" id="IPR044751">
    <property type="entry name" value="Ion_transp-like_CBS"/>
</dbReference>
<gene>
    <name evidence="14" type="ORF">DI628_06470</name>
</gene>
<dbReference type="Gene3D" id="3.10.580.10">
    <property type="entry name" value="CBS-domain"/>
    <property type="match status" value="1"/>
</dbReference>
<dbReference type="Pfam" id="PF00571">
    <property type="entry name" value="CBS"/>
    <property type="match status" value="1"/>
</dbReference>
<feature type="transmembrane region" description="Helical" evidence="11">
    <location>
        <begin position="12"/>
        <end position="36"/>
    </location>
</feature>
<dbReference type="PANTHER" id="PTHR22777">
    <property type="entry name" value="HEMOLYSIN-RELATED"/>
    <property type="match status" value="1"/>
</dbReference>
<feature type="domain" description="CBS" evidence="12">
    <location>
        <begin position="281"/>
        <end position="338"/>
    </location>
</feature>
<evidence type="ECO:0000313" key="14">
    <source>
        <dbReference type="EMBL" id="TKW60542.1"/>
    </source>
</evidence>
<feature type="transmembrane region" description="Helical" evidence="11">
    <location>
        <begin position="99"/>
        <end position="118"/>
    </location>
</feature>
<name>A0A6N4QZK4_BLAVI</name>
<dbReference type="InterPro" id="IPR005170">
    <property type="entry name" value="Transptr-assoc_dom"/>
</dbReference>
<protein>
    <submittedName>
        <fullName evidence="14">DUF21 domain-containing protein</fullName>
    </submittedName>
</protein>
<evidence type="ECO:0000256" key="1">
    <source>
        <dbReference type="ARBA" id="ARBA00004651"/>
    </source>
</evidence>
<evidence type="ECO:0000313" key="15">
    <source>
        <dbReference type="Proteomes" id="UP000320948"/>
    </source>
</evidence>
<dbReference type="EMBL" id="VAFM01000002">
    <property type="protein sequence ID" value="TKW60542.1"/>
    <property type="molecule type" value="Genomic_DNA"/>
</dbReference>
<dbReference type="InterPro" id="IPR046342">
    <property type="entry name" value="CBS_dom_sf"/>
</dbReference>
<dbReference type="GO" id="GO:0050660">
    <property type="term" value="F:flavin adenine dinucleotide binding"/>
    <property type="evidence" value="ECO:0007669"/>
    <property type="project" value="InterPro"/>
</dbReference>
<comment type="caution">
    <text evidence="14">The sequence shown here is derived from an EMBL/GenBank/DDBJ whole genome shotgun (WGS) entry which is preliminary data.</text>
</comment>
<dbReference type="Pfam" id="PF01595">
    <property type="entry name" value="CNNM"/>
    <property type="match status" value="1"/>
</dbReference>
<dbReference type="InterPro" id="IPR016169">
    <property type="entry name" value="FAD-bd_PCMH_sub2"/>
</dbReference>
<reference evidence="14 15" key="1">
    <citation type="journal article" date="2017" name="Nat. Commun.">
        <title>In situ click chemistry generation of cyclooxygenase-2 inhibitors.</title>
        <authorList>
            <person name="Bhardwaj A."/>
            <person name="Kaur J."/>
            <person name="Wuest M."/>
            <person name="Wuest F."/>
        </authorList>
    </citation>
    <scope>NUCLEOTIDE SEQUENCE [LARGE SCALE GENOMIC DNA]</scope>
    <source>
        <strain evidence="14">S2_018_000_R2_106</strain>
    </source>
</reference>
<dbReference type="InterPro" id="IPR000644">
    <property type="entry name" value="CBS_dom"/>
</dbReference>
<evidence type="ECO:0000256" key="3">
    <source>
        <dbReference type="ARBA" id="ARBA00022475"/>
    </source>
</evidence>
<comment type="similarity">
    <text evidence="2">Belongs to the UPF0053 family. Hemolysin C subfamily.</text>
</comment>
<keyword evidence="5" id="KW-0677">Repeat</keyword>
<dbReference type="SUPFAM" id="SSF56176">
    <property type="entry name" value="FAD-binding/transporter-associated domain-like"/>
    <property type="match status" value="1"/>
</dbReference>
<evidence type="ECO:0000256" key="9">
    <source>
        <dbReference type="PROSITE-ProRule" id="PRU00703"/>
    </source>
</evidence>
<keyword evidence="8 10" id="KW-0472">Membrane</keyword>
<evidence type="ECO:0000256" key="6">
    <source>
        <dbReference type="ARBA" id="ARBA00022989"/>
    </source>
</evidence>
<dbReference type="Proteomes" id="UP000320948">
    <property type="component" value="Unassembled WGS sequence"/>
</dbReference>
<dbReference type="PROSITE" id="PS51371">
    <property type="entry name" value="CBS"/>
    <property type="match status" value="1"/>
</dbReference>
<dbReference type="Pfam" id="PF03471">
    <property type="entry name" value="CorC_HlyC"/>
    <property type="match status" value="1"/>
</dbReference>
<dbReference type="InterPro" id="IPR036318">
    <property type="entry name" value="FAD-bd_PCMH-like_sf"/>
</dbReference>
<dbReference type="Gene3D" id="3.30.465.10">
    <property type="match status" value="1"/>
</dbReference>
<evidence type="ECO:0000256" key="4">
    <source>
        <dbReference type="ARBA" id="ARBA00022692"/>
    </source>
</evidence>
<evidence type="ECO:0000256" key="8">
    <source>
        <dbReference type="ARBA" id="ARBA00023136"/>
    </source>
</evidence>
<keyword evidence="6 10" id="KW-1133">Transmembrane helix</keyword>
<keyword evidence="3" id="KW-1003">Cell membrane</keyword>
<sequence>MEPTLSAPLMSPWLTVFIIIVLLVISAIFCATEIALLSSSKAQLHQAARKGNKRALIALNLLKQPDQVLAAILIVMTIIPVASSAMATNLLVSLFGPVGMAYATVALGLTILLLAEALPKALGTKYPEGITLALAIPMSLIVKALSPATWAIKQFNTGMLKLIGLGGDNGPTFTEADLRGAINLGLEAGALGTNQHRMLDAVLDLDTMTVADVMIHRSAIVGLDISTPAATLPKVLGSLYHSRVIVYEGRPENPIGILYVRDYLTALANVASRAEITLKDHLRPLYFVPETTPLGHQLLEFLKLHRHLALVVDEYGDLQGLITLEDILEEIVGEIADEHDPVEDTPHADASGSIVLLGNKPVRAANREFGWELPTDSAVTLAGLMIEQLGHLPSQGQSHQIQTPGGTLTLTVATKRGHKIEKIRITPSAKVSAHA</sequence>